<organism evidence="16">
    <name type="scientific">Camponotus floridanus</name>
    <name type="common">Florida carpenter ant</name>
    <dbReference type="NCBI Taxonomy" id="104421"/>
    <lineage>
        <taxon>Eukaryota</taxon>
        <taxon>Metazoa</taxon>
        <taxon>Ecdysozoa</taxon>
        <taxon>Arthropoda</taxon>
        <taxon>Hexapoda</taxon>
        <taxon>Insecta</taxon>
        <taxon>Pterygota</taxon>
        <taxon>Neoptera</taxon>
        <taxon>Endopterygota</taxon>
        <taxon>Hymenoptera</taxon>
        <taxon>Apocrita</taxon>
        <taxon>Aculeata</taxon>
        <taxon>Formicoidea</taxon>
        <taxon>Formicidae</taxon>
        <taxon>Formicinae</taxon>
        <taxon>Camponotus</taxon>
    </lineage>
</organism>
<evidence type="ECO:0000256" key="4">
    <source>
        <dbReference type="ARBA" id="ARBA00022448"/>
    </source>
</evidence>
<dbReference type="OrthoDB" id="2011769at2759"/>
<reference evidence="15 16" key="1">
    <citation type="journal article" date="2010" name="Science">
        <title>Genomic comparison of the ants Camponotus floridanus and Harpegnathos saltator.</title>
        <authorList>
            <person name="Bonasio R."/>
            <person name="Zhang G."/>
            <person name="Ye C."/>
            <person name="Mutti N.S."/>
            <person name="Fang X."/>
            <person name="Qin N."/>
            <person name="Donahue G."/>
            <person name="Yang P."/>
            <person name="Li Q."/>
            <person name="Li C."/>
            <person name="Zhang P."/>
            <person name="Huang Z."/>
            <person name="Berger S.L."/>
            <person name="Reinberg D."/>
            <person name="Wang J."/>
            <person name="Liebig J."/>
        </authorList>
    </citation>
    <scope>NUCLEOTIDE SEQUENCE [LARGE SCALE GENOMIC DNA]</scope>
    <source>
        <strain evidence="16">C129</strain>
    </source>
</reference>
<dbReference type="InterPro" id="IPR024156">
    <property type="entry name" value="Small_GTPase_ARF"/>
</dbReference>
<dbReference type="InterPro" id="IPR006689">
    <property type="entry name" value="Small_GTPase_ARF/SAR"/>
</dbReference>
<keyword evidence="4" id="KW-0813">Transport</keyword>
<evidence type="ECO:0000256" key="2">
    <source>
        <dbReference type="ARBA" id="ARBA00010290"/>
    </source>
</evidence>
<evidence type="ECO:0000256" key="10">
    <source>
        <dbReference type="ARBA" id="ARBA00023134"/>
    </source>
</evidence>
<evidence type="ECO:0000256" key="7">
    <source>
        <dbReference type="ARBA" id="ARBA00022892"/>
    </source>
</evidence>
<gene>
    <name evidence="15" type="ORF">EAG_01642</name>
</gene>
<dbReference type="GO" id="GO:0015031">
    <property type="term" value="P:protein transport"/>
    <property type="evidence" value="ECO:0007669"/>
    <property type="project" value="UniProtKB-KW"/>
</dbReference>
<dbReference type="GO" id="GO:0003925">
    <property type="term" value="F:G protein activity"/>
    <property type="evidence" value="ECO:0007669"/>
    <property type="project" value="UniProtKB-EC"/>
</dbReference>
<keyword evidence="9" id="KW-0333">Golgi apparatus</keyword>
<keyword evidence="11" id="KW-0449">Lipoprotein</keyword>
<dbReference type="GO" id="GO:0005525">
    <property type="term" value="F:GTP binding"/>
    <property type="evidence" value="ECO:0007669"/>
    <property type="project" value="UniProtKB-KW"/>
</dbReference>
<evidence type="ECO:0000256" key="12">
    <source>
        <dbReference type="ARBA" id="ARBA00048098"/>
    </source>
</evidence>
<name>E2AW29_CAMFO</name>
<keyword evidence="7" id="KW-0931">ER-Golgi transport</keyword>
<feature type="binding site" evidence="13">
    <location>
        <begin position="403"/>
        <end position="406"/>
    </location>
    <ligand>
        <name>GTP</name>
        <dbReference type="ChEBI" id="CHEBI:37565"/>
    </ligand>
</feature>
<dbReference type="GO" id="GO:0048731">
    <property type="term" value="P:system development"/>
    <property type="evidence" value="ECO:0007669"/>
    <property type="project" value="UniProtKB-ARBA"/>
</dbReference>
<feature type="binding site" evidence="13">
    <location>
        <position position="347"/>
    </location>
    <ligand>
        <name>GTP</name>
        <dbReference type="ChEBI" id="CHEBI:37565"/>
    </ligand>
</feature>
<evidence type="ECO:0000256" key="14">
    <source>
        <dbReference type="SAM" id="Coils"/>
    </source>
</evidence>
<keyword evidence="10 13" id="KW-0342">GTP-binding</keyword>
<evidence type="ECO:0000256" key="11">
    <source>
        <dbReference type="ARBA" id="ARBA00023288"/>
    </source>
</evidence>
<dbReference type="GO" id="GO:0051649">
    <property type="term" value="P:establishment of localization in cell"/>
    <property type="evidence" value="ECO:0007669"/>
    <property type="project" value="UniProtKB-ARBA"/>
</dbReference>
<evidence type="ECO:0000256" key="9">
    <source>
        <dbReference type="ARBA" id="ARBA00023034"/>
    </source>
</evidence>
<protein>
    <recommendedName>
        <fullName evidence="3">small monomeric GTPase</fullName>
        <ecNumber evidence="3">3.6.5.2</ecNumber>
    </recommendedName>
</protein>
<keyword evidence="5" id="KW-0519">Myristate</keyword>
<accession>E2AW29</accession>
<dbReference type="Proteomes" id="UP000000311">
    <property type="component" value="Unassembled WGS sequence"/>
</dbReference>
<comment type="catalytic activity">
    <reaction evidence="12">
        <text>GTP + H2O = GDP + phosphate + H(+)</text>
        <dbReference type="Rhea" id="RHEA:19669"/>
        <dbReference type="ChEBI" id="CHEBI:15377"/>
        <dbReference type="ChEBI" id="CHEBI:15378"/>
        <dbReference type="ChEBI" id="CHEBI:37565"/>
        <dbReference type="ChEBI" id="CHEBI:43474"/>
        <dbReference type="ChEBI" id="CHEBI:58189"/>
        <dbReference type="EC" id="3.6.5.2"/>
    </reaction>
</comment>
<evidence type="ECO:0000256" key="13">
    <source>
        <dbReference type="PIRSR" id="PIRSR606689-1"/>
    </source>
</evidence>
<proteinExistence type="inferred from homology"/>
<dbReference type="Pfam" id="PF00025">
    <property type="entry name" value="Arf"/>
    <property type="match status" value="1"/>
</dbReference>
<dbReference type="PRINTS" id="PR00328">
    <property type="entry name" value="SAR1GTPBP"/>
</dbReference>
<keyword evidence="6 13" id="KW-0547">Nucleotide-binding</keyword>
<comment type="subcellular location">
    <subcellularLocation>
        <location evidence="1">Golgi apparatus membrane</location>
        <topology evidence="1">Lipid-anchor</topology>
        <orientation evidence="1">Cytoplasmic side</orientation>
    </subcellularLocation>
</comment>
<dbReference type="SMART" id="SM00178">
    <property type="entry name" value="SAR"/>
    <property type="match status" value="1"/>
</dbReference>
<evidence type="ECO:0000313" key="15">
    <source>
        <dbReference type="EMBL" id="EFN62451.1"/>
    </source>
</evidence>
<dbReference type="EC" id="3.6.5.2" evidence="3"/>
<dbReference type="NCBIfam" id="TIGR00231">
    <property type="entry name" value="small_GTP"/>
    <property type="match status" value="1"/>
</dbReference>
<dbReference type="InParanoid" id="E2AW29"/>
<feature type="coiled-coil region" evidence="14">
    <location>
        <begin position="28"/>
        <end position="62"/>
    </location>
</feature>
<comment type="similarity">
    <text evidence="2">Belongs to the small GTPase superfamily. Arf family.</text>
</comment>
<dbReference type="Gene3D" id="3.40.50.300">
    <property type="entry name" value="P-loop containing nucleotide triphosphate hydrolases"/>
    <property type="match status" value="1"/>
</dbReference>
<dbReference type="STRING" id="104421.E2AW29"/>
<dbReference type="InterPro" id="IPR027417">
    <property type="entry name" value="P-loop_NTPase"/>
</dbReference>
<dbReference type="SMART" id="SM00177">
    <property type="entry name" value="ARF"/>
    <property type="match status" value="1"/>
</dbReference>
<dbReference type="GO" id="GO:0000139">
    <property type="term" value="C:Golgi membrane"/>
    <property type="evidence" value="ECO:0007669"/>
    <property type="project" value="UniProtKB-SubCell"/>
</dbReference>
<dbReference type="InterPro" id="IPR005225">
    <property type="entry name" value="Small_GTP-bd"/>
</dbReference>
<sequence length="459" mass="52557">MSSLVSNNEVHGVATNVSQMKRLPLQEYQQLYLDLDKAHQNIANLNQKLCNARRNLEDEKRKRRVVEHYKNLLESQINTVRKVLFHDGEASLDEEIRKKLQFLIKPTFEFKMCNNLHVQEKQSDGYLTTITEMDSTGSILSDLNCLSKSEDDLDTDIIIQAQKNRKWKEYKLYNDYSVNEQCNTLDKVAKFNSSDGATTTRAKANDDTYTAFKIKVTSNNENTDSKPLNTEALVNHNFVSKIVIKPETCSLCSKSSASGVYVQRGITRELDSKSKSLGNGSLSGEPSTIHWGVGRRSFDIIDTNHGEYVCDVIQRPLWQKRNEDFDGFNVETVEYKNISFTVWDVGGQDKIRPLWRHYFQNTQGLIFVVDSNDRERIGEAREELMRMLAEDELRDAVLLIFANKQDLPNAMNAAEITDKLGLHSLRNRNWYIQATCATSGDGLYEGLDWLSNQLKNANR</sequence>
<dbReference type="AlphaFoldDB" id="E2AW29"/>
<keyword evidence="14" id="KW-0175">Coiled coil</keyword>
<evidence type="ECO:0000256" key="5">
    <source>
        <dbReference type="ARBA" id="ARBA00022707"/>
    </source>
</evidence>
<keyword evidence="8" id="KW-0653">Protein transport</keyword>
<evidence type="ECO:0000256" key="3">
    <source>
        <dbReference type="ARBA" id="ARBA00011984"/>
    </source>
</evidence>
<dbReference type="OMA" id="YEPINEY"/>
<dbReference type="SUPFAM" id="SSF52540">
    <property type="entry name" value="P-loop containing nucleoside triphosphate hydrolases"/>
    <property type="match status" value="1"/>
</dbReference>
<dbReference type="FunFam" id="3.40.50.300:FF:003500">
    <property type="entry name" value="ADP-ribosylation factor 1"/>
    <property type="match status" value="1"/>
</dbReference>
<evidence type="ECO:0000256" key="6">
    <source>
        <dbReference type="ARBA" id="ARBA00022741"/>
    </source>
</evidence>
<dbReference type="PANTHER" id="PTHR11711">
    <property type="entry name" value="ADP RIBOSYLATION FACTOR-RELATED"/>
    <property type="match status" value="1"/>
</dbReference>
<dbReference type="GO" id="GO:0016192">
    <property type="term" value="P:vesicle-mediated transport"/>
    <property type="evidence" value="ECO:0007669"/>
    <property type="project" value="UniProtKB-KW"/>
</dbReference>
<dbReference type="EMBL" id="GL443213">
    <property type="protein sequence ID" value="EFN62451.1"/>
    <property type="molecule type" value="Genomic_DNA"/>
</dbReference>
<keyword evidence="16" id="KW-1185">Reference proteome</keyword>
<evidence type="ECO:0000256" key="8">
    <source>
        <dbReference type="ARBA" id="ARBA00022927"/>
    </source>
</evidence>
<evidence type="ECO:0000256" key="1">
    <source>
        <dbReference type="ARBA" id="ARBA00004444"/>
    </source>
</evidence>
<evidence type="ECO:0000313" key="16">
    <source>
        <dbReference type="Proteomes" id="UP000000311"/>
    </source>
</evidence>
<dbReference type="PROSITE" id="PS51417">
    <property type="entry name" value="ARF"/>
    <property type="match status" value="1"/>
</dbReference>